<gene>
    <name evidence="9" type="ORF">RQP53_16655</name>
</gene>
<feature type="transmembrane region" description="Helical" evidence="7">
    <location>
        <begin position="24"/>
        <end position="49"/>
    </location>
</feature>
<protein>
    <submittedName>
        <fullName evidence="9">MFS transporter</fullName>
    </submittedName>
</protein>
<dbReference type="InterPro" id="IPR020846">
    <property type="entry name" value="MFS_dom"/>
</dbReference>
<dbReference type="Pfam" id="PF07690">
    <property type="entry name" value="MFS_1"/>
    <property type="match status" value="1"/>
</dbReference>
<keyword evidence="6 7" id="KW-0472">Membrane</keyword>
<keyword evidence="5 7" id="KW-1133">Transmembrane helix</keyword>
<accession>A0ABU3PEC2</accession>
<dbReference type="PANTHER" id="PTHR23517:SF3">
    <property type="entry name" value="INTEGRAL MEMBRANE TRANSPORT PROTEIN"/>
    <property type="match status" value="1"/>
</dbReference>
<keyword evidence="4 7" id="KW-0812">Transmembrane</keyword>
<dbReference type="InterPro" id="IPR050171">
    <property type="entry name" value="MFS_Transporters"/>
</dbReference>
<dbReference type="PANTHER" id="PTHR23517">
    <property type="entry name" value="RESISTANCE PROTEIN MDTM, PUTATIVE-RELATED-RELATED"/>
    <property type="match status" value="1"/>
</dbReference>
<feature type="transmembrane region" description="Helical" evidence="7">
    <location>
        <begin position="100"/>
        <end position="123"/>
    </location>
</feature>
<keyword evidence="3" id="KW-1003">Cell membrane</keyword>
<evidence type="ECO:0000313" key="9">
    <source>
        <dbReference type="EMBL" id="MDT9000909.1"/>
    </source>
</evidence>
<evidence type="ECO:0000256" key="6">
    <source>
        <dbReference type="ARBA" id="ARBA00023136"/>
    </source>
</evidence>
<dbReference type="Proteomes" id="UP001246372">
    <property type="component" value="Unassembled WGS sequence"/>
</dbReference>
<feature type="transmembrane region" description="Helical" evidence="7">
    <location>
        <begin position="226"/>
        <end position="249"/>
    </location>
</feature>
<dbReference type="SUPFAM" id="SSF103473">
    <property type="entry name" value="MFS general substrate transporter"/>
    <property type="match status" value="1"/>
</dbReference>
<evidence type="ECO:0000256" key="7">
    <source>
        <dbReference type="SAM" id="Phobius"/>
    </source>
</evidence>
<evidence type="ECO:0000256" key="3">
    <source>
        <dbReference type="ARBA" id="ARBA00022475"/>
    </source>
</evidence>
<proteinExistence type="predicted"/>
<comment type="caution">
    <text evidence="9">The sequence shown here is derived from an EMBL/GenBank/DDBJ whole genome shotgun (WGS) entry which is preliminary data.</text>
</comment>
<reference evidence="9" key="1">
    <citation type="submission" date="2023-09" db="EMBL/GenBank/DDBJ databases">
        <title>Paucibacter sp. APW11 Genome sequencing and assembly.</title>
        <authorList>
            <person name="Kim I."/>
        </authorList>
    </citation>
    <scope>NUCLEOTIDE SEQUENCE</scope>
    <source>
        <strain evidence="9">APW11</strain>
    </source>
</reference>
<organism evidence="9 10">
    <name type="scientific">Roseateles aquae</name>
    <dbReference type="NCBI Taxonomy" id="3077235"/>
    <lineage>
        <taxon>Bacteria</taxon>
        <taxon>Pseudomonadati</taxon>
        <taxon>Pseudomonadota</taxon>
        <taxon>Betaproteobacteria</taxon>
        <taxon>Burkholderiales</taxon>
        <taxon>Sphaerotilaceae</taxon>
        <taxon>Roseateles</taxon>
    </lineage>
</organism>
<name>A0ABU3PEC2_9BURK</name>
<dbReference type="RefSeq" id="WP_315651796.1">
    <property type="nucleotide sequence ID" value="NZ_JAVXZY010000007.1"/>
</dbReference>
<evidence type="ECO:0000256" key="5">
    <source>
        <dbReference type="ARBA" id="ARBA00022989"/>
    </source>
</evidence>
<feature type="transmembrane region" description="Helical" evidence="7">
    <location>
        <begin position="154"/>
        <end position="172"/>
    </location>
</feature>
<feature type="transmembrane region" description="Helical" evidence="7">
    <location>
        <begin position="379"/>
        <end position="396"/>
    </location>
</feature>
<comment type="subcellular location">
    <subcellularLocation>
        <location evidence="1">Cell membrane</location>
        <topology evidence="1">Multi-pass membrane protein</topology>
    </subcellularLocation>
</comment>
<keyword evidence="2" id="KW-0813">Transport</keyword>
<feature type="transmembrane region" description="Helical" evidence="7">
    <location>
        <begin position="313"/>
        <end position="330"/>
    </location>
</feature>
<feature type="transmembrane region" description="Helical" evidence="7">
    <location>
        <begin position="351"/>
        <end position="373"/>
    </location>
</feature>
<evidence type="ECO:0000256" key="4">
    <source>
        <dbReference type="ARBA" id="ARBA00022692"/>
    </source>
</evidence>
<feature type="domain" description="Major facilitator superfamily (MFS) profile" evidence="8">
    <location>
        <begin position="23"/>
        <end position="404"/>
    </location>
</feature>
<keyword evidence="10" id="KW-1185">Reference proteome</keyword>
<dbReference type="Gene3D" id="1.20.1250.20">
    <property type="entry name" value="MFS general substrate transporter like domains"/>
    <property type="match status" value="1"/>
</dbReference>
<dbReference type="InterPro" id="IPR036259">
    <property type="entry name" value="MFS_trans_sf"/>
</dbReference>
<evidence type="ECO:0000259" key="8">
    <source>
        <dbReference type="PROSITE" id="PS50850"/>
    </source>
</evidence>
<evidence type="ECO:0000313" key="10">
    <source>
        <dbReference type="Proteomes" id="UP001246372"/>
    </source>
</evidence>
<feature type="transmembrane region" description="Helical" evidence="7">
    <location>
        <begin position="288"/>
        <end position="307"/>
    </location>
</feature>
<dbReference type="EMBL" id="JAVXZY010000007">
    <property type="protein sequence ID" value="MDT9000909.1"/>
    <property type="molecule type" value="Genomic_DNA"/>
</dbReference>
<evidence type="ECO:0000256" key="2">
    <source>
        <dbReference type="ARBA" id="ARBA00022448"/>
    </source>
</evidence>
<feature type="transmembrane region" description="Helical" evidence="7">
    <location>
        <begin position="61"/>
        <end position="80"/>
    </location>
</feature>
<dbReference type="PROSITE" id="PS50850">
    <property type="entry name" value="MFS"/>
    <property type="match status" value="1"/>
</dbReference>
<evidence type="ECO:0000256" key="1">
    <source>
        <dbReference type="ARBA" id="ARBA00004651"/>
    </source>
</evidence>
<feature type="transmembrane region" description="Helical" evidence="7">
    <location>
        <begin position="261"/>
        <end position="281"/>
    </location>
</feature>
<sequence>MSLPLAPELQRRLIRPFQGLPPSVYIQVVATLINTMGGIAKLFLPLFFLERYQISYGQIGLLMSCYGIGAFGGSYLGGVLSDKFDNRGLAAVLLTASGALTISLALPLPLWLFFPLLALTGLADGSFRPCNMRLVLEPCSAADQPTAQGLYRMAYNLGTALAGITGGLLAGFGYHWVFVAQGCASLLASVWVRLAYRRLGGAAPVHHAQRAGESAALASPWRDPAFLRFIVGMLLIVGVFDQMYGTLGLFLSEHFKLGPQWVGYMFTINGLMVVGLQVWIARRIHRWGLLRCSQIAVLLIGAAFLLLNAGRSVLWPLLCVVVLTIGELLISPSYSAIVMQCSEGRQRGRYLGIYSAAWGGRTLYAPAAGTWLYGSLGGAQLWWVCAAIGVLTALMLQRPLGELLRRESSANVLA</sequence>
<dbReference type="InterPro" id="IPR011701">
    <property type="entry name" value="MFS"/>
</dbReference>